<dbReference type="RefSeq" id="WP_254163691.1">
    <property type="nucleotide sequence ID" value="NZ_JAHESF010000011.1"/>
</dbReference>
<evidence type="ECO:0000256" key="1">
    <source>
        <dbReference type="SAM" id="MobiDB-lite"/>
    </source>
</evidence>
<gene>
    <name evidence="4" type="ORF">KK083_13090</name>
</gene>
<keyword evidence="2" id="KW-1133">Transmembrane helix</keyword>
<feature type="region of interest" description="Disordered" evidence="1">
    <location>
        <begin position="240"/>
        <end position="263"/>
    </location>
</feature>
<feature type="compositionally biased region" description="Polar residues" evidence="1">
    <location>
        <begin position="174"/>
        <end position="185"/>
    </location>
</feature>
<feature type="transmembrane region" description="Helical" evidence="2">
    <location>
        <begin position="45"/>
        <end position="68"/>
    </location>
</feature>
<dbReference type="EMBL" id="JAHESF010000011">
    <property type="protein sequence ID" value="MBT1697821.1"/>
    <property type="molecule type" value="Genomic_DNA"/>
</dbReference>
<dbReference type="Proteomes" id="UP001319200">
    <property type="component" value="Unassembled WGS sequence"/>
</dbReference>
<accession>A0AAP2GJ01</accession>
<feature type="domain" description="Outer membrane protein beta-barrel" evidence="3">
    <location>
        <begin position="396"/>
        <end position="585"/>
    </location>
</feature>
<feature type="region of interest" description="Disordered" evidence="1">
    <location>
        <begin position="78"/>
        <end position="228"/>
    </location>
</feature>
<keyword evidence="2" id="KW-0812">Transmembrane</keyword>
<feature type="compositionally biased region" description="Polar residues" evidence="1">
    <location>
        <begin position="203"/>
        <end position="226"/>
    </location>
</feature>
<evidence type="ECO:0000313" key="5">
    <source>
        <dbReference type="Proteomes" id="UP001319200"/>
    </source>
</evidence>
<comment type="caution">
    <text evidence="4">The sequence shown here is derived from an EMBL/GenBank/DDBJ whole genome shotgun (WGS) entry which is preliminary data.</text>
</comment>
<evidence type="ECO:0000259" key="3">
    <source>
        <dbReference type="Pfam" id="PF13568"/>
    </source>
</evidence>
<feature type="compositionally biased region" description="Polar residues" evidence="1">
    <location>
        <begin position="94"/>
        <end position="128"/>
    </location>
</feature>
<feature type="compositionally biased region" description="Polar residues" evidence="1">
    <location>
        <begin position="78"/>
        <end position="87"/>
    </location>
</feature>
<dbReference type="AlphaFoldDB" id="A0AAP2GJ01"/>
<reference evidence="4 5" key="1">
    <citation type="submission" date="2021-05" db="EMBL/GenBank/DDBJ databases">
        <title>A Polyphasic approach of four new species of the genus Ohtaekwangia: Ohtaekwangia histidinii sp. nov., Ohtaekwangia cretensis sp. nov., Ohtaekwangia indiensis sp. nov., Ohtaekwangia reichenbachii sp. nov. from diverse environment.</title>
        <authorList>
            <person name="Octaviana S."/>
        </authorList>
    </citation>
    <scope>NUCLEOTIDE SEQUENCE [LARGE SCALE GENOMIC DNA]</scope>
    <source>
        <strain evidence="4 5">PWU4</strain>
    </source>
</reference>
<organism evidence="4 5">
    <name type="scientific">Chryseosolibacter histidini</name>
    <dbReference type="NCBI Taxonomy" id="2782349"/>
    <lineage>
        <taxon>Bacteria</taxon>
        <taxon>Pseudomonadati</taxon>
        <taxon>Bacteroidota</taxon>
        <taxon>Cytophagia</taxon>
        <taxon>Cytophagales</taxon>
        <taxon>Chryseotaleaceae</taxon>
        <taxon>Chryseosolibacter</taxon>
    </lineage>
</organism>
<name>A0AAP2GJ01_9BACT</name>
<dbReference type="InterPro" id="IPR025665">
    <property type="entry name" value="Beta-barrel_OMP_2"/>
</dbReference>
<feature type="compositionally biased region" description="Low complexity" evidence="1">
    <location>
        <begin position="161"/>
        <end position="173"/>
    </location>
</feature>
<evidence type="ECO:0000313" key="4">
    <source>
        <dbReference type="EMBL" id="MBT1697821.1"/>
    </source>
</evidence>
<feature type="compositionally biased region" description="Polar residues" evidence="1">
    <location>
        <begin position="240"/>
        <end position="257"/>
    </location>
</feature>
<evidence type="ECO:0000256" key="2">
    <source>
        <dbReference type="SAM" id="Phobius"/>
    </source>
</evidence>
<feature type="compositionally biased region" description="Basic and acidic residues" evidence="1">
    <location>
        <begin position="141"/>
        <end position="152"/>
    </location>
</feature>
<sequence length="608" mass="66496">MERRKFEESWKEAFDQAEISPSENVWTNIELDLEKAKARKLKRRLVFYQLLAAASVIFALGIGLGVYIGNTNNPGNTLALQQPNSGASADDLTTRSANPASNNPSDKNQENAGTQRSAVDPGTLQQGDEQNRSADGNVAEDMNRKDLNRRNDQPIAASTESTAPSNNNPANTAVQQDNRGQQASQVDARRSQTGIARAETKNADGSQRNASGTATQNNTSDVTSSHIADKQSRELIADNSTHRNGLQNNAAADQASVTERDNGKAALSTVNGMTASPTDVSPKEVVAISEHPSKDEKESTGVFQPAFERKLPPLVVERKPELIVAQKEAEADPVALMLARLERREQEVRAQDEKQEKQSEKDKHGGSERLWTSVGFAAGSFNPVVTKTSPPMLMAASNFASTNASKEMQAKGSTYSVGVNMGKRLSERWVLQGGVNYLTQASDYTQNGLVPDPNNSMLKAPSNFRQDAFMSSESDIRQAVVDTPPYNVNNSVRYLSVPMQAGYMLVNRDFGLQLNAGVSTDLLLQNNISTSAVVEGQAVDADFEGSAYRQVNLSGLMGTEVSYRFGRRYRIALNPGMRYPFTNIYKSDDFRATRLSFDVGLRFRYIFN</sequence>
<dbReference type="Pfam" id="PF13568">
    <property type="entry name" value="OMP_b-brl_2"/>
    <property type="match status" value="1"/>
</dbReference>
<keyword evidence="5" id="KW-1185">Reference proteome</keyword>
<protein>
    <submittedName>
        <fullName evidence="4">Outer membrane beta-barrel protein</fullName>
    </submittedName>
</protein>
<proteinExistence type="predicted"/>
<keyword evidence="2" id="KW-0472">Membrane</keyword>
<feature type="compositionally biased region" description="Basic and acidic residues" evidence="1">
    <location>
        <begin position="347"/>
        <end position="367"/>
    </location>
</feature>
<feature type="region of interest" description="Disordered" evidence="1">
    <location>
        <begin position="347"/>
        <end position="369"/>
    </location>
</feature>